<dbReference type="Proteomes" id="UP000249451">
    <property type="component" value="Unassembled WGS sequence"/>
</dbReference>
<evidence type="ECO:0000256" key="2">
    <source>
        <dbReference type="ARBA" id="ARBA00023157"/>
    </source>
</evidence>
<gene>
    <name evidence="5" type="ORF">DI609_07245</name>
</gene>
<reference evidence="5 6" key="1">
    <citation type="submission" date="2017-11" db="EMBL/GenBank/DDBJ databases">
        <title>Infants hospitalized years apart are colonized by the same room-sourced microbial strains.</title>
        <authorList>
            <person name="Brooks B."/>
            <person name="Olm M.R."/>
            <person name="Firek B.A."/>
            <person name="Baker R."/>
            <person name="Thomas B.C."/>
            <person name="Morowitz M.J."/>
            <person name="Banfield J.F."/>
        </authorList>
    </citation>
    <scope>NUCLEOTIDE SEQUENCE [LARGE SCALE GENOMIC DNA]</scope>
    <source>
        <strain evidence="5">S2_012_000_R3_87</strain>
    </source>
</reference>
<dbReference type="SUPFAM" id="SSF50494">
    <property type="entry name" value="Trypsin-like serine proteases"/>
    <property type="match status" value="1"/>
</dbReference>
<organism evidence="5 6">
    <name type="scientific">Corynebacterium urealyticum</name>
    <dbReference type="NCBI Taxonomy" id="43771"/>
    <lineage>
        <taxon>Bacteria</taxon>
        <taxon>Bacillati</taxon>
        <taxon>Actinomycetota</taxon>
        <taxon>Actinomycetes</taxon>
        <taxon>Mycobacteriales</taxon>
        <taxon>Corynebacteriaceae</taxon>
        <taxon>Corynebacterium</taxon>
    </lineage>
</organism>
<evidence type="ECO:0000313" key="6">
    <source>
        <dbReference type="Proteomes" id="UP000249451"/>
    </source>
</evidence>
<feature type="non-terminal residue" evidence="5">
    <location>
        <position position="223"/>
    </location>
</feature>
<dbReference type="GO" id="GO:0006508">
    <property type="term" value="P:proteolysis"/>
    <property type="evidence" value="ECO:0007669"/>
    <property type="project" value="InterPro"/>
</dbReference>
<dbReference type="PROSITE" id="PS50240">
    <property type="entry name" value="TRYPSIN_DOM"/>
    <property type="match status" value="1"/>
</dbReference>
<dbReference type="Gene3D" id="2.40.10.10">
    <property type="entry name" value="Trypsin-like serine proteases"/>
    <property type="match status" value="2"/>
</dbReference>
<dbReference type="InterPro" id="IPR043504">
    <property type="entry name" value="Peptidase_S1_PA_chymotrypsin"/>
</dbReference>
<dbReference type="InterPro" id="IPR001314">
    <property type="entry name" value="Peptidase_S1A"/>
</dbReference>
<evidence type="ECO:0000256" key="3">
    <source>
        <dbReference type="SAM" id="SignalP"/>
    </source>
</evidence>
<feature type="signal peptide" evidence="3">
    <location>
        <begin position="1"/>
        <end position="32"/>
    </location>
</feature>
<evidence type="ECO:0000256" key="1">
    <source>
        <dbReference type="ARBA" id="ARBA00007664"/>
    </source>
</evidence>
<dbReference type="PANTHER" id="PTHR24276:SF91">
    <property type="entry name" value="AT26814P-RELATED"/>
    <property type="match status" value="1"/>
</dbReference>
<evidence type="ECO:0000259" key="4">
    <source>
        <dbReference type="PROSITE" id="PS50240"/>
    </source>
</evidence>
<evidence type="ECO:0000313" key="5">
    <source>
        <dbReference type="EMBL" id="PZO99961.1"/>
    </source>
</evidence>
<proteinExistence type="inferred from homology"/>
<keyword evidence="3" id="KW-0732">Signal</keyword>
<comment type="similarity">
    <text evidence="1">Belongs to the peptidase S1 family.</text>
</comment>
<dbReference type="InterPro" id="IPR050430">
    <property type="entry name" value="Peptidase_S1"/>
</dbReference>
<comment type="caution">
    <text evidence="5">The sequence shown here is derived from an EMBL/GenBank/DDBJ whole genome shotgun (WGS) entry which is preliminary data.</text>
</comment>
<feature type="chain" id="PRO_5039357190" description="Peptidase S1 domain-containing protein" evidence="3">
    <location>
        <begin position="33"/>
        <end position="223"/>
    </location>
</feature>
<dbReference type="InterPro" id="IPR009003">
    <property type="entry name" value="Peptidase_S1_PA"/>
</dbReference>
<sequence length="223" mass="23707">MSLSRMFTKAALSLGLVTSVAATGLTAPAATAAYSTTSPEGDLAQAVVRIGNPAAYCSGSMISPHWVLTACHCVVDDDLDTTFDTIGEVTIGDTPSRSRKYVGKTYLHPDTDLALININGTYTGPTLSLIDHHVDRDDELHGAGFGGTPHQATVYKVTSNTYRTVNSEYQLWNGERVSHETIGQFKAVKGDSGSPIITDDGEIVSVFSNGRPLNDYPDPDTAP</sequence>
<feature type="domain" description="Peptidase S1" evidence="4">
    <location>
        <begin position="16"/>
        <end position="216"/>
    </location>
</feature>
<dbReference type="GO" id="GO:0004252">
    <property type="term" value="F:serine-type endopeptidase activity"/>
    <property type="evidence" value="ECO:0007669"/>
    <property type="project" value="InterPro"/>
</dbReference>
<dbReference type="PRINTS" id="PR00722">
    <property type="entry name" value="CHYMOTRYPSIN"/>
</dbReference>
<protein>
    <recommendedName>
        <fullName evidence="4">Peptidase S1 domain-containing protein</fullName>
    </recommendedName>
</protein>
<dbReference type="InterPro" id="IPR001254">
    <property type="entry name" value="Trypsin_dom"/>
</dbReference>
<name>A0A2W5CYM1_9CORY</name>
<dbReference type="PANTHER" id="PTHR24276">
    <property type="entry name" value="POLYSERASE-RELATED"/>
    <property type="match status" value="1"/>
</dbReference>
<accession>A0A2W5CYM1</accession>
<dbReference type="AlphaFoldDB" id="A0A2W5CYM1"/>
<dbReference type="EMBL" id="QFNY01000161">
    <property type="protein sequence ID" value="PZO99961.1"/>
    <property type="molecule type" value="Genomic_DNA"/>
</dbReference>
<keyword evidence="2" id="KW-1015">Disulfide bond</keyword>
<dbReference type="Pfam" id="PF00089">
    <property type="entry name" value="Trypsin"/>
    <property type="match status" value="1"/>
</dbReference>